<organism evidence="3 4">
    <name type="scientific">Hallella seregens ATCC 51272</name>
    <dbReference type="NCBI Taxonomy" id="1336250"/>
    <lineage>
        <taxon>Bacteria</taxon>
        <taxon>Pseudomonadati</taxon>
        <taxon>Bacteroidota</taxon>
        <taxon>Bacteroidia</taxon>
        <taxon>Bacteroidales</taxon>
        <taxon>Prevotellaceae</taxon>
        <taxon>Hallella</taxon>
    </lineage>
</organism>
<comment type="caution">
    <text evidence="3">The sequence shown here is derived from an EMBL/GenBank/DDBJ whole genome shotgun (WGS) entry which is preliminary data.</text>
</comment>
<keyword evidence="1" id="KW-0732">Signal</keyword>
<dbReference type="RefSeq" id="WP_027953058.1">
    <property type="nucleotide sequence ID" value="NZ_JBHLZF010000002.1"/>
</dbReference>
<proteinExistence type="predicted"/>
<evidence type="ECO:0000256" key="1">
    <source>
        <dbReference type="SAM" id="SignalP"/>
    </source>
</evidence>
<evidence type="ECO:0000259" key="2">
    <source>
        <dbReference type="Pfam" id="PF13568"/>
    </source>
</evidence>
<dbReference type="InterPro" id="IPR025665">
    <property type="entry name" value="Beta-barrel_OMP_2"/>
</dbReference>
<evidence type="ECO:0000313" key="4">
    <source>
        <dbReference type="Proteomes" id="UP001589688"/>
    </source>
</evidence>
<name>A0ABV5ZLT6_9BACT</name>
<keyword evidence="4" id="KW-1185">Reference proteome</keyword>
<reference evidence="3 4" key="1">
    <citation type="submission" date="2024-09" db="EMBL/GenBank/DDBJ databases">
        <authorList>
            <person name="Sun Q."/>
            <person name="Mori K."/>
        </authorList>
    </citation>
    <scope>NUCLEOTIDE SEQUENCE [LARGE SCALE GENOMIC DNA]</scope>
    <source>
        <strain evidence="3 4">ATCC 51272</strain>
    </source>
</reference>
<feature type="domain" description="Outer membrane protein beta-barrel" evidence="2">
    <location>
        <begin position="25"/>
        <end position="228"/>
    </location>
</feature>
<gene>
    <name evidence="3" type="ORF">ACFFK8_11135</name>
</gene>
<evidence type="ECO:0000313" key="3">
    <source>
        <dbReference type="EMBL" id="MFB9898330.1"/>
    </source>
</evidence>
<protein>
    <submittedName>
        <fullName evidence="3">Porin family protein</fullName>
    </submittedName>
</protein>
<sequence length="255" mass="26789">MKKNLCIGTGALTAGLLLSALTAAAQPQPKTWSITPKVGVAVSSVTGHPGATVGMVYARPADVPNPGGAPIQVTSSYGTDRTTERLGLVVGAEAQYQFSPKWGLTLGALYSRQGVNFKGFDTYDSDLKATVSVHGLSLALDYVSVPVLANFYIYKGLAVKAGVQPAFCVDKKQKGKLTLTGNTPDGMYVAGTEKPSILSLDVSIPMGLSYEVSHVVIDLRYNLGVTNIAGGDWVPSKPTFRNSSFALTVGYRIGL</sequence>
<feature type="chain" id="PRO_5047144882" evidence="1">
    <location>
        <begin position="26"/>
        <end position="255"/>
    </location>
</feature>
<feature type="signal peptide" evidence="1">
    <location>
        <begin position="1"/>
        <end position="25"/>
    </location>
</feature>
<dbReference type="EMBL" id="JBHLZF010000002">
    <property type="protein sequence ID" value="MFB9898330.1"/>
    <property type="molecule type" value="Genomic_DNA"/>
</dbReference>
<accession>A0ABV5ZLT6</accession>
<dbReference type="Pfam" id="PF13568">
    <property type="entry name" value="OMP_b-brl_2"/>
    <property type="match status" value="1"/>
</dbReference>
<dbReference type="Proteomes" id="UP001589688">
    <property type="component" value="Unassembled WGS sequence"/>
</dbReference>